<dbReference type="InterPro" id="IPR029063">
    <property type="entry name" value="SAM-dependent_MTases_sf"/>
</dbReference>
<dbReference type="PANTHER" id="PTHR43685:SF11">
    <property type="entry name" value="GLYCOSYLTRANSFERASE TAGX-RELATED"/>
    <property type="match status" value="1"/>
</dbReference>
<dbReference type="SUPFAM" id="SSF102588">
    <property type="entry name" value="LmbE-like"/>
    <property type="match status" value="1"/>
</dbReference>
<dbReference type="OrthoDB" id="9807209at2"/>
<evidence type="ECO:0000259" key="3">
    <source>
        <dbReference type="Pfam" id="PF08241"/>
    </source>
</evidence>
<protein>
    <submittedName>
        <fullName evidence="4">Glycosyltransferase involved in cell wall biosynthesis</fullName>
    </submittedName>
</protein>
<feature type="coiled-coil region" evidence="1">
    <location>
        <begin position="535"/>
        <end position="667"/>
    </location>
</feature>
<proteinExistence type="predicted"/>
<dbReference type="SUPFAM" id="SSF53756">
    <property type="entry name" value="UDP-Glycosyltransferase/glycogen phosphorylase"/>
    <property type="match status" value="1"/>
</dbReference>
<dbReference type="InterPro" id="IPR013216">
    <property type="entry name" value="Methyltransf_11"/>
</dbReference>
<accession>A0A495V6Z9</accession>
<gene>
    <name evidence="4" type="ORF">BDD21_1864</name>
</gene>
<comment type="caution">
    <text evidence="4">The sequence shown here is derived from an EMBL/GenBank/DDBJ whole genome shotgun (WGS) entry which is preliminary data.</text>
</comment>
<dbReference type="EMBL" id="RBXL01000001">
    <property type="protein sequence ID" value="RKT44480.1"/>
    <property type="molecule type" value="Genomic_DNA"/>
</dbReference>
<dbReference type="RefSeq" id="WP_120796919.1">
    <property type="nucleotide sequence ID" value="NZ_RBXL01000001.1"/>
</dbReference>
<dbReference type="InterPro" id="IPR024078">
    <property type="entry name" value="LmbE-like_dom_sf"/>
</dbReference>
<feature type="domain" description="Glycosyltransferase 2-like" evidence="2">
    <location>
        <begin position="263"/>
        <end position="372"/>
    </location>
</feature>
<keyword evidence="5" id="KW-1185">Reference proteome</keyword>
<dbReference type="Proteomes" id="UP000274556">
    <property type="component" value="Unassembled WGS sequence"/>
</dbReference>
<reference evidence="4 5" key="1">
    <citation type="submission" date="2018-10" db="EMBL/GenBank/DDBJ databases">
        <title>Genomic Encyclopedia of Archaeal and Bacterial Type Strains, Phase II (KMG-II): from individual species to whole genera.</title>
        <authorList>
            <person name="Goeker M."/>
        </authorList>
    </citation>
    <scope>NUCLEOTIDE SEQUENCE [LARGE SCALE GENOMIC DNA]</scope>
    <source>
        <strain evidence="4 5">DSM 235</strain>
    </source>
</reference>
<feature type="domain" description="Methyltransferase type 11" evidence="3">
    <location>
        <begin position="1508"/>
        <end position="1557"/>
    </location>
</feature>
<dbReference type="GO" id="GO:0008757">
    <property type="term" value="F:S-adenosylmethionine-dependent methyltransferase activity"/>
    <property type="evidence" value="ECO:0007669"/>
    <property type="project" value="InterPro"/>
</dbReference>
<dbReference type="Gene3D" id="3.40.50.10320">
    <property type="entry name" value="LmbE-like"/>
    <property type="match status" value="1"/>
</dbReference>
<dbReference type="Pfam" id="PF08241">
    <property type="entry name" value="Methyltransf_11"/>
    <property type="match status" value="1"/>
</dbReference>
<dbReference type="InterPro" id="IPR029044">
    <property type="entry name" value="Nucleotide-diphossugar_trans"/>
</dbReference>
<dbReference type="SUPFAM" id="SSF53448">
    <property type="entry name" value="Nucleotide-diphospho-sugar transferases"/>
    <property type="match status" value="2"/>
</dbReference>
<evidence type="ECO:0000259" key="2">
    <source>
        <dbReference type="Pfam" id="PF00535"/>
    </source>
</evidence>
<dbReference type="InterPro" id="IPR050834">
    <property type="entry name" value="Glycosyltransf_2"/>
</dbReference>
<dbReference type="InterPro" id="IPR001173">
    <property type="entry name" value="Glyco_trans_2-like"/>
</dbReference>
<dbReference type="CDD" id="cd02440">
    <property type="entry name" value="AdoMet_MTases"/>
    <property type="match status" value="1"/>
</dbReference>
<dbReference type="Gene3D" id="3.40.50.2000">
    <property type="entry name" value="Glycogen Phosphorylase B"/>
    <property type="match status" value="1"/>
</dbReference>
<evidence type="ECO:0000256" key="1">
    <source>
        <dbReference type="SAM" id="Coils"/>
    </source>
</evidence>
<evidence type="ECO:0000313" key="5">
    <source>
        <dbReference type="Proteomes" id="UP000274556"/>
    </source>
</evidence>
<dbReference type="PANTHER" id="PTHR43685">
    <property type="entry name" value="GLYCOSYLTRANSFERASE"/>
    <property type="match status" value="1"/>
</dbReference>
<dbReference type="Gene3D" id="3.40.50.150">
    <property type="entry name" value="Vaccinia Virus protein VP39"/>
    <property type="match status" value="1"/>
</dbReference>
<keyword evidence="4" id="KW-0808">Transferase</keyword>
<dbReference type="Gene3D" id="3.90.550.10">
    <property type="entry name" value="Spore Coat Polysaccharide Biosynthesis Protein SpsA, Chain A"/>
    <property type="match status" value="1"/>
</dbReference>
<organism evidence="4 5">
    <name type="scientific">Thiocapsa rosea</name>
    <dbReference type="NCBI Taxonomy" id="69360"/>
    <lineage>
        <taxon>Bacteria</taxon>
        <taxon>Pseudomonadati</taxon>
        <taxon>Pseudomonadota</taxon>
        <taxon>Gammaproteobacteria</taxon>
        <taxon>Chromatiales</taxon>
        <taxon>Chromatiaceae</taxon>
        <taxon>Thiocapsa</taxon>
    </lineage>
</organism>
<keyword evidence="1" id="KW-0175">Coiled coil</keyword>
<dbReference type="Pfam" id="PF13692">
    <property type="entry name" value="Glyco_trans_1_4"/>
    <property type="match status" value="1"/>
</dbReference>
<evidence type="ECO:0000313" key="4">
    <source>
        <dbReference type="EMBL" id="RKT44480.1"/>
    </source>
</evidence>
<dbReference type="Pfam" id="PF00535">
    <property type="entry name" value="Glycos_transf_2"/>
    <property type="match status" value="1"/>
</dbReference>
<dbReference type="SUPFAM" id="SSF53335">
    <property type="entry name" value="S-adenosyl-L-methionine-dependent methyltransferases"/>
    <property type="match status" value="1"/>
</dbReference>
<name>A0A495V6Z9_9GAMM</name>
<sequence length="1650" mass="185206">MSQNQVIHDGNKDCLDASRILVLTNDPADVAFACGGAILRHAACGTPIGIIVAFCSSSDPRSCRDESAARKRAGEQAAAVLGCEVLETWDLSRDAVLYGETLVGRIVAALHRFGADVLYAPSVEESDPARREFGMAAVEAIRRSGRGRLVMYEVDVVIERPDRMVDITAVKQNKQRAMACFSELSRVSYTSEDVGSVNRVHAETPLPHAIHAEAQRVLDASYIAKDYLDIYASEHRNRHRMSLGIAPDNSPLVSVLMRSMDRDTIMEALDSIALQTYPNIEVIVANARGVGHRPLSELCGRFPLKFLDSEKPLQRSVVANHLLLAARGEWLQFLDDDDWLDPDHIASVWDALTLDDVAAYASVRCVDNNREVLVQRYDHAWDPILLRAGNYLPIHSVLFSRRAVELGCRFDETLDIFEDWDFWLQVARFGSFRHTDRLSAAYRIHHGSGWGVRFDKIEARQVTATVLRKWQTRWSDDELVDFADRLRQLDSDRLQMAEDFKDLRAKVAHWESEAFRRGDWATTLDEELAASYRSAESTTRELVQARNHWERAQDELRRIAVELERSTADLVVTREELVEARRQWMLSQQNVASLVNELQRIEQDHEDLVAEVALRREQVLELEGEVHRMREENAGLNGEIGHVSAQAATTEAQLAETEAQLAEVYKSTSWGVTAPIRALVLRVRAARVVFDRNLQAGWRRLPITIRQRILIKSVFFRAFAPLLSSTNVWRAWSEGQAEHRRLRALELDFASDEPQLSVVVTDAEPDTLVSTLVALRQSDSDLRIDLIVADRGRRWIRPYLELQVQGARRMPLPPRAGLRQVWQSGTEIARADRILFLPSYWRPAPGSVGELLRTAMDPALAGVVPMLLNADDTIYEAGCVSNENGVLRQRGAGEPSGHVEYGFRTEVVGGSVLLLDRALLKGIRWPELCGGPCALLELSTIVARDQERAIVCQPLARMTAALEPRPLSEAADAVSLSDIWAADPPQTRKRIPFLVIDLVTPTPDQDSGSVDAYSQLKILHELGYQPSFLPSLTLKREGHYTGDLERIGVECWHRPWITSLEDHLRTHGGRYRYVMISREPTAASYIDLVLRTCPRARIIFNTVDLHFLREQRQAEHSGNGTDLETAMAVRERELGVMRKADITILISATEQDLIARELPDVRTYQVPLIMEISDRSPTPFEERRDVLFIGGFRHLPNVDAVSWFVTSIWPQVKARIPGARLHVVGSNPTPAVLDLAGDDVLVHGFVPDVSGYFNHCRLSVAPLRFGAGLKGKVGRSLGYGLPVVATPMAAEGSGLSHGEEILVAVNDREFADGVVRLYEDEALWTKLSAASLAFFEERYSYSAGRRIFAGLLEQVPPSQGLECAEVTSGHAYREYRDRIQGEMRRREAIELALGYTAEVFTVRGNCIVCDQDVDLACDYSYCHSDGAGNRFVNWRERLVCPSCQLNNRMRAAIHLFGDLCRPAHDDILYLTEQTTPLFAWFDGHYQNVIGSEHLGNSLPLGEADSRGIRNEDVTRLTLGNESVHHILSFDVLEHVPDYQAALSELFRVLKPGGWLFFSVPFATHQDGHVVRARIKGSGEIEHLMEPEYHGDPLSDAGCLCFYHFGWNLLDDLRAIGFTDASARLFWSREFGYLGGEQMLLLARKPLLGLS</sequence>